<proteinExistence type="predicted"/>
<evidence type="ECO:0000256" key="1">
    <source>
        <dbReference type="SAM" id="SignalP"/>
    </source>
</evidence>
<name>A0ABX0IBV0_9FLAO</name>
<feature type="signal peptide" evidence="1">
    <location>
        <begin position="1"/>
        <end position="21"/>
    </location>
</feature>
<reference evidence="2 3" key="1">
    <citation type="submission" date="2020-02" db="EMBL/GenBank/DDBJ databases">
        <authorList>
            <person name="Chen W.-M."/>
        </authorList>
    </citation>
    <scope>NUCLEOTIDE SEQUENCE [LARGE SCALE GENOMIC DNA]</scope>
    <source>
        <strain evidence="2 3">TWA-26</strain>
    </source>
</reference>
<evidence type="ECO:0000313" key="2">
    <source>
        <dbReference type="EMBL" id="NHM04097.1"/>
    </source>
</evidence>
<evidence type="ECO:0008006" key="4">
    <source>
        <dbReference type="Google" id="ProtNLM"/>
    </source>
</evidence>
<dbReference type="Proteomes" id="UP000761423">
    <property type="component" value="Unassembled WGS sequence"/>
</dbReference>
<feature type="chain" id="PRO_5046993369" description="DUF2147 domain-containing protein" evidence="1">
    <location>
        <begin position="22"/>
        <end position="140"/>
    </location>
</feature>
<protein>
    <recommendedName>
        <fullName evidence="4">DUF2147 domain-containing protein</fullName>
    </recommendedName>
</protein>
<sequence>MKKIIFLLVVTLSLNSFTSLEKPTFNIVGKWRGDDKKEIGYIVFQADGYAYFEDSKGNKMGGKDFVENGKKANMTYKFDDSEALMKIDIIVKIVGEKHSNSLLGIAQKIDDDSFKLCLGYENVRPKTFKKEETIVFTRVQ</sequence>
<keyword evidence="3" id="KW-1185">Reference proteome</keyword>
<accession>A0ABX0IBV0</accession>
<gene>
    <name evidence="2" type="ORF">G4L40_05190</name>
</gene>
<evidence type="ECO:0000313" key="3">
    <source>
        <dbReference type="Proteomes" id="UP000761423"/>
    </source>
</evidence>
<dbReference type="RefSeq" id="WP_166236097.1">
    <property type="nucleotide sequence ID" value="NZ_JAAJBV010000003.1"/>
</dbReference>
<dbReference type="EMBL" id="JAAJBV010000003">
    <property type="protein sequence ID" value="NHM04097.1"/>
    <property type="molecule type" value="Genomic_DNA"/>
</dbReference>
<comment type="caution">
    <text evidence="2">The sequence shown here is derived from an EMBL/GenBank/DDBJ whole genome shotgun (WGS) entry which is preliminary data.</text>
</comment>
<organism evidence="2 3">
    <name type="scientific">Flavobacterium celericrescens</name>
    <dbReference type="NCBI Taxonomy" id="2709780"/>
    <lineage>
        <taxon>Bacteria</taxon>
        <taxon>Pseudomonadati</taxon>
        <taxon>Bacteroidota</taxon>
        <taxon>Flavobacteriia</taxon>
        <taxon>Flavobacteriales</taxon>
        <taxon>Flavobacteriaceae</taxon>
        <taxon>Flavobacterium</taxon>
    </lineage>
</organism>
<keyword evidence="1" id="KW-0732">Signal</keyword>